<dbReference type="PANTHER" id="PTHR11439:SF483">
    <property type="entry name" value="PEPTIDE SYNTHASE GLIP-LIKE, PUTATIVE (AFU_ORTHOLOGUE AFUA_3G12920)-RELATED"/>
    <property type="match status" value="1"/>
</dbReference>
<dbReference type="CDD" id="cd09272">
    <property type="entry name" value="RNase_HI_RT_Ty1"/>
    <property type="match status" value="1"/>
</dbReference>
<gene>
    <name evidence="1" type="ORF">KI387_023413</name>
</gene>
<comment type="caution">
    <text evidence="1">The sequence shown here is derived from an EMBL/GenBank/DDBJ whole genome shotgun (WGS) entry which is preliminary data.</text>
</comment>
<feature type="non-terminal residue" evidence="1">
    <location>
        <position position="1"/>
    </location>
</feature>
<sequence length="70" mass="7678">WAGDVDSKRSTNAYAFTLNGGAISWMSKRQAVVALSTTKAEYMATTHACKEAIWLKRLCSYIGVKHGIVI</sequence>
<evidence type="ECO:0000313" key="1">
    <source>
        <dbReference type="EMBL" id="KAH9314786.1"/>
    </source>
</evidence>
<feature type="non-terminal residue" evidence="1">
    <location>
        <position position="70"/>
    </location>
</feature>
<dbReference type="OMA" id="ISWMSKR"/>
<protein>
    <submittedName>
        <fullName evidence="1">Uncharacterized protein</fullName>
    </submittedName>
</protein>
<organism evidence="1 2">
    <name type="scientific">Taxus chinensis</name>
    <name type="common">Chinese yew</name>
    <name type="synonym">Taxus wallichiana var. chinensis</name>
    <dbReference type="NCBI Taxonomy" id="29808"/>
    <lineage>
        <taxon>Eukaryota</taxon>
        <taxon>Viridiplantae</taxon>
        <taxon>Streptophyta</taxon>
        <taxon>Embryophyta</taxon>
        <taxon>Tracheophyta</taxon>
        <taxon>Spermatophyta</taxon>
        <taxon>Pinopsida</taxon>
        <taxon>Pinidae</taxon>
        <taxon>Conifers II</taxon>
        <taxon>Cupressales</taxon>
        <taxon>Taxaceae</taxon>
        <taxon>Taxus</taxon>
    </lineage>
</organism>
<accession>A0AA38G2D4</accession>
<reference evidence="1 2" key="1">
    <citation type="journal article" date="2021" name="Nat. Plants">
        <title>The Taxus genome provides insights into paclitaxel biosynthesis.</title>
        <authorList>
            <person name="Xiong X."/>
            <person name="Gou J."/>
            <person name="Liao Q."/>
            <person name="Li Y."/>
            <person name="Zhou Q."/>
            <person name="Bi G."/>
            <person name="Li C."/>
            <person name="Du R."/>
            <person name="Wang X."/>
            <person name="Sun T."/>
            <person name="Guo L."/>
            <person name="Liang H."/>
            <person name="Lu P."/>
            <person name="Wu Y."/>
            <person name="Zhang Z."/>
            <person name="Ro D.K."/>
            <person name="Shang Y."/>
            <person name="Huang S."/>
            <person name="Yan J."/>
        </authorList>
    </citation>
    <scope>NUCLEOTIDE SEQUENCE [LARGE SCALE GENOMIC DNA]</scope>
    <source>
        <strain evidence="1">Ta-2019</strain>
    </source>
</reference>
<name>A0AA38G2D4_TAXCH</name>
<dbReference type="AlphaFoldDB" id="A0AA38G2D4"/>
<dbReference type="Proteomes" id="UP000824469">
    <property type="component" value="Unassembled WGS sequence"/>
</dbReference>
<keyword evidence="2" id="KW-1185">Reference proteome</keyword>
<dbReference type="EMBL" id="JAHRHJ020000005">
    <property type="protein sequence ID" value="KAH9314786.1"/>
    <property type="molecule type" value="Genomic_DNA"/>
</dbReference>
<evidence type="ECO:0000313" key="2">
    <source>
        <dbReference type="Proteomes" id="UP000824469"/>
    </source>
</evidence>
<proteinExistence type="predicted"/>
<dbReference type="PANTHER" id="PTHR11439">
    <property type="entry name" value="GAG-POL-RELATED RETROTRANSPOSON"/>
    <property type="match status" value="1"/>
</dbReference>